<accession>A0A8H4LTM1</accession>
<protein>
    <submittedName>
        <fullName evidence="2">Uncharacterized protein</fullName>
    </submittedName>
</protein>
<sequence>MAPTEEDVKRWKDQEGEAIDMAQAHRDLARGDQAAAAIEADLDRFHSKLDALLDALEDKQPAAAAGNKPSSVASSTTAVASAATESSVASVDAGEAGSVHDKGPHSGHEKRKTKEKQRTVKFVIPGNEEDRQLVETAAAKIERAGPQADGPSYPDSSKTRRRASHATSPHR</sequence>
<gene>
    <name evidence="2" type="ORF">G6O67_007173</name>
</gene>
<keyword evidence="3" id="KW-1185">Reference proteome</keyword>
<dbReference type="EMBL" id="JAAVMX010000008">
    <property type="protein sequence ID" value="KAF4505198.1"/>
    <property type="molecule type" value="Genomic_DNA"/>
</dbReference>
<feature type="compositionally biased region" description="Basic and acidic residues" evidence="1">
    <location>
        <begin position="98"/>
        <end position="107"/>
    </location>
</feature>
<feature type="region of interest" description="Disordered" evidence="1">
    <location>
        <begin position="61"/>
        <end position="171"/>
    </location>
</feature>
<feature type="compositionally biased region" description="Low complexity" evidence="1">
    <location>
        <begin position="70"/>
        <end position="91"/>
    </location>
</feature>
<proteinExistence type="predicted"/>
<evidence type="ECO:0000313" key="2">
    <source>
        <dbReference type="EMBL" id="KAF4505198.1"/>
    </source>
</evidence>
<organism evidence="2 3">
    <name type="scientific">Ophiocordyceps sinensis</name>
    <dbReference type="NCBI Taxonomy" id="72228"/>
    <lineage>
        <taxon>Eukaryota</taxon>
        <taxon>Fungi</taxon>
        <taxon>Dikarya</taxon>
        <taxon>Ascomycota</taxon>
        <taxon>Pezizomycotina</taxon>
        <taxon>Sordariomycetes</taxon>
        <taxon>Hypocreomycetidae</taxon>
        <taxon>Hypocreales</taxon>
        <taxon>Ophiocordycipitaceae</taxon>
        <taxon>Ophiocordyceps</taxon>
    </lineage>
</organism>
<dbReference type="Proteomes" id="UP000557566">
    <property type="component" value="Unassembled WGS sequence"/>
</dbReference>
<dbReference type="OrthoDB" id="4927945at2759"/>
<reference evidence="2 3" key="1">
    <citation type="journal article" date="2020" name="Genome Biol. Evol.">
        <title>A new high-quality draft genome assembly of the Chinese cordyceps Ophiocordyceps sinensis.</title>
        <authorList>
            <person name="Shu R."/>
            <person name="Zhang J."/>
            <person name="Meng Q."/>
            <person name="Zhang H."/>
            <person name="Zhou G."/>
            <person name="Li M."/>
            <person name="Wu P."/>
            <person name="Zhao Y."/>
            <person name="Chen C."/>
            <person name="Qin Q."/>
        </authorList>
    </citation>
    <scope>NUCLEOTIDE SEQUENCE [LARGE SCALE GENOMIC DNA]</scope>
    <source>
        <strain evidence="2 3">IOZ07</strain>
    </source>
</reference>
<name>A0A8H4LTM1_9HYPO</name>
<evidence type="ECO:0000313" key="3">
    <source>
        <dbReference type="Proteomes" id="UP000557566"/>
    </source>
</evidence>
<dbReference type="AlphaFoldDB" id="A0A8H4LTM1"/>
<comment type="caution">
    <text evidence="2">The sequence shown here is derived from an EMBL/GenBank/DDBJ whole genome shotgun (WGS) entry which is preliminary data.</text>
</comment>
<feature type="compositionally biased region" description="Basic residues" evidence="1">
    <location>
        <begin position="159"/>
        <end position="171"/>
    </location>
</feature>
<evidence type="ECO:0000256" key="1">
    <source>
        <dbReference type="SAM" id="MobiDB-lite"/>
    </source>
</evidence>